<sequence length="91" mass="10734">MKQEFFILTKEQLQEEIQNGLKTQLNEFAKNFQPKEPKEYLTRQEVVDMLQITFGTLNNWCKNGKLKPLGIGSRIYFLRTEVEQSLKPITL</sequence>
<dbReference type="InterPro" id="IPR041657">
    <property type="entry name" value="HTH_17"/>
</dbReference>
<comment type="caution">
    <text evidence="2">The sequence shown here is derived from an EMBL/GenBank/DDBJ whole genome shotgun (WGS) entry which is preliminary data.</text>
</comment>
<evidence type="ECO:0000313" key="2">
    <source>
        <dbReference type="EMBL" id="RRT87518.1"/>
    </source>
</evidence>
<evidence type="ECO:0000259" key="1">
    <source>
        <dbReference type="Pfam" id="PF12728"/>
    </source>
</evidence>
<proteinExistence type="predicted"/>
<dbReference type="Proteomes" id="UP000267844">
    <property type="component" value="Unassembled WGS sequence"/>
</dbReference>
<reference evidence="2 3" key="1">
    <citation type="submission" date="2018-10" db="EMBL/GenBank/DDBJ databases">
        <title>Transmission dynamics of multidrug resistant bacteria on intensive care unit surfaces.</title>
        <authorList>
            <person name="D'Souza A.W."/>
            <person name="Potter R.F."/>
            <person name="Wallace M."/>
            <person name="Shupe A."/>
            <person name="Patel S."/>
            <person name="Sun S."/>
            <person name="Gul D."/>
            <person name="Kwon J.H."/>
            <person name="Andleeb S."/>
            <person name="Burnham C.-A.D."/>
            <person name="Dantas G."/>
        </authorList>
    </citation>
    <scope>NUCLEOTIDE SEQUENCE [LARGE SCALE GENOMIC DNA]</scope>
    <source>
        <strain evidence="2 3">WF_348</strain>
    </source>
</reference>
<name>A0A3R8UB12_9FLAO</name>
<dbReference type="RefSeq" id="WP_125350726.1">
    <property type="nucleotide sequence ID" value="NZ_RHPN01000053.1"/>
</dbReference>
<accession>A0A3R8UB12</accession>
<dbReference type="GO" id="GO:0003677">
    <property type="term" value="F:DNA binding"/>
    <property type="evidence" value="ECO:0007669"/>
    <property type="project" value="UniProtKB-KW"/>
</dbReference>
<keyword evidence="2" id="KW-0238">DNA-binding</keyword>
<organism evidence="2 3">
    <name type="scientific">Empedobacter falsenii</name>
    <dbReference type="NCBI Taxonomy" id="343874"/>
    <lineage>
        <taxon>Bacteria</taxon>
        <taxon>Pseudomonadati</taxon>
        <taxon>Bacteroidota</taxon>
        <taxon>Flavobacteriia</taxon>
        <taxon>Flavobacteriales</taxon>
        <taxon>Weeksellaceae</taxon>
        <taxon>Empedobacter</taxon>
    </lineage>
</organism>
<dbReference type="Pfam" id="PF12728">
    <property type="entry name" value="HTH_17"/>
    <property type="match status" value="1"/>
</dbReference>
<gene>
    <name evidence="2" type="ORF">EGI89_14535</name>
</gene>
<dbReference type="AlphaFoldDB" id="A0A3R8UB12"/>
<dbReference type="SUPFAM" id="SSF46955">
    <property type="entry name" value="Putative DNA-binding domain"/>
    <property type="match status" value="1"/>
</dbReference>
<evidence type="ECO:0000313" key="3">
    <source>
        <dbReference type="Proteomes" id="UP000267844"/>
    </source>
</evidence>
<dbReference type="InterPro" id="IPR009061">
    <property type="entry name" value="DNA-bd_dom_put_sf"/>
</dbReference>
<feature type="domain" description="Helix-turn-helix" evidence="1">
    <location>
        <begin position="40"/>
        <end position="85"/>
    </location>
</feature>
<protein>
    <submittedName>
        <fullName evidence="2">DNA-binding protein</fullName>
    </submittedName>
</protein>
<dbReference type="EMBL" id="RHPO01000052">
    <property type="protein sequence ID" value="RRT87518.1"/>
    <property type="molecule type" value="Genomic_DNA"/>
</dbReference>